<keyword evidence="11" id="KW-1185">Reference proteome</keyword>
<accession>A0ABR7ZA08</accession>
<evidence type="ECO:0000256" key="5">
    <source>
        <dbReference type="ARBA" id="ARBA00023002"/>
    </source>
</evidence>
<dbReference type="EMBL" id="JAAOCA010000057">
    <property type="protein sequence ID" value="MBD1602212.1"/>
    <property type="molecule type" value="Genomic_DNA"/>
</dbReference>
<dbReference type="PRINTS" id="PR00090">
    <property type="entry name" value="RNGDIOXGNASE"/>
</dbReference>
<organism evidence="10 11">
    <name type="scientific">Pseudomonas typographi</name>
    <dbReference type="NCBI Taxonomy" id="2715964"/>
    <lineage>
        <taxon>Bacteria</taxon>
        <taxon>Pseudomonadati</taxon>
        <taxon>Pseudomonadota</taxon>
        <taxon>Gammaproteobacteria</taxon>
        <taxon>Pseudomonadales</taxon>
        <taxon>Pseudomonadaceae</taxon>
        <taxon>Pseudomonas</taxon>
    </lineage>
</organism>
<keyword evidence="5" id="KW-0560">Oxidoreductase</keyword>
<evidence type="ECO:0000313" key="10">
    <source>
        <dbReference type="EMBL" id="MBD1602212.1"/>
    </source>
</evidence>
<dbReference type="PROSITE" id="PS51296">
    <property type="entry name" value="RIESKE"/>
    <property type="match status" value="1"/>
</dbReference>
<evidence type="ECO:0000256" key="8">
    <source>
        <dbReference type="ARBA" id="ARBA00023027"/>
    </source>
</evidence>
<dbReference type="Gene3D" id="2.102.10.10">
    <property type="entry name" value="Rieske [2Fe-2S] iron-sulphur domain"/>
    <property type="match status" value="1"/>
</dbReference>
<keyword evidence="3" id="KW-0479">Metal-binding</keyword>
<dbReference type="SUPFAM" id="SSF55961">
    <property type="entry name" value="Bet v1-like"/>
    <property type="match status" value="1"/>
</dbReference>
<dbReference type="InterPro" id="IPR036922">
    <property type="entry name" value="Rieske_2Fe-2S_sf"/>
</dbReference>
<proteinExistence type="predicted"/>
<dbReference type="PANTHER" id="PTHR43756">
    <property type="entry name" value="CHOLINE MONOOXYGENASE, CHLOROPLASTIC"/>
    <property type="match status" value="1"/>
</dbReference>
<comment type="cofactor">
    <cofactor evidence="1">
        <name>Fe cation</name>
        <dbReference type="ChEBI" id="CHEBI:24875"/>
    </cofactor>
</comment>
<evidence type="ECO:0000256" key="3">
    <source>
        <dbReference type="ARBA" id="ARBA00022723"/>
    </source>
</evidence>
<feature type="domain" description="Rieske" evidence="9">
    <location>
        <begin position="21"/>
        <end position="136"/>
    </location>
</feature>
<evidence type="ECO:0000256" key="7">
    <source>
        <dbReference type="ARBA" id="ARBA00023014"/>
    </source>
</evidence>
<dbReference type="InterPro" id="IPR015879">
    <property type="entry name" value="Ring_hydroxy_dOase_asu_C_dom"/>
</dbReference>
<comment type="caution">
    <text evidence="10">The sequence shown here is derived from an EMBL/GenBank/DDBJ whole genome shotgun (WGS) entry which is preliminary data.</text>
</comment>
<gene>
    <name evidence="10" type="ORF">HAQ05_26385</name>
</gene>
<evidence type="ECO:0000256" key="1">
    <source>
        <dbReference type="ARBA" id="ARBA00001962"/>
    </source>
</evidence>
<dbReference type="PROSITE" id="PS00570">
    <property type="entry name" value="RING_HYDROXYL_ALPHA"/>
    <property type="match status" value="1"/>
</dbReference>
<dbReference type="Pfam" id="PF00355">
    <property type="entry name" value="Rieske"/>
    <property type="match status" value="1"/>
</dbReference>
<dbReference type="SUPFAM" id="SSF50022">
    <property type="entry name" value="ISP domain"/>
    <property type="match status" value="1"/>
</dbReference>
<keyword evidence="2" id="KW-0001">2Fe-2S</keyword>
<dbReference type="PANTHER" id="PTHR43756:SF5">
    <property type="entry name" value="CHOLINE MONOOXYGENASE, CHLOROPLASTIC"/>
    <property type="match status" value="1"/>
</dbReference>
<evidence type="ECO:0000256" key="6">
    <source>
        <dbReference type="ARBA" id="ARBA00023004"/>
    </source>
</evidence>
<protein>
    <submittedName>
        <fullName evidence="10">Rieske 2Fe-2S domain-containing protein</fullName>
    </submittedName>
</protein>
<dbReference type="InterPro" id="IPR017941">
    <property type="entry name" value="Rieske_2Fe-2S"/>
</dbReference>
<dbReference type="InterPro" id="IPR001663">
    <property type="entry name" value="Rng_hydr_dOase-A"/>
</dbReference>
<keyword evidence="8" id="KW-0520">NAD</keyword>
<keyword evidence="6" id="KW-0408">Iron</keyword>
<evidence type="ECO:0000256" key="2">
    <source>
        <dbReference type="ARBA" id="ARBA00022714"/>
    </source>
</evidence>
<keyword evidence="7" id="KW-0411">Iron-sulfur</keyword>
<name>A0ABR7ZA08_9PSED</name>
<dbReference type="InterPro" id="IPR015881">
    <property type="entry name" value="ARHD_Rieske_2Fe_2S"/>
</dbReference>
<reference evidence="10 11" key="1">
    <citation type="journal article" date="2020" name="Insects">
        <title>Bacteria Belonging to Pseudomonas typographi sp. nov. from the Bark Beetle Ips typographus Have Genomic Potential to Aid in the Host Ecology.</title>
        <authorList>
            <person name="Peral-Aranega E."/>
            <person name="Saati-Santamaria Z."/>
            <person name="Kolarik M."/>
            <person name="Rivas R."/>
            <person name="Garcia-Fraile P."/>
        </authorList>
    </citation>
    <scope>NUCLEOTIDE SEQUENCE [LARGE SCALE GENOMIC DNA]</scope>
    <source>
        <strain evidence="10 11">CA3A</strain>
    </source>
</reference>
<keyword evidence="4" id="KW-0058">Aromatic hydrocarbons catabolism</keyword>
<dbReference type="Gene3D" id="3.90.380.10">
    <property type="entry name" value="Naphthalene 1,2-dioxygenase Alpha Subunit, Chain A, domain 1"/>
    <property type="match status" value="1"/>
</dbReference>
<dbReference type="Proteomes" id="UP000805841">
    <property type="component" value="Unassembled WGS sequence"/>
</dbReference>
<dbReference type="Pfam" id="PF00848">
    <property type="entry name" value="Ring_hydroxyl_A"/>
    <property type="match status" value="1"/>
</dbReference>
<evidence type="ECO:0000313" key="11">
    <source>
        <dbReference type="Proteomes" id="UP000805841"/>
    </source>
</evidence>
<evidence type="ECO:0000256" key="4">
    <source>
        <dbReference type="ARBA" id="ARBA00022797"/>
    </source>
</evidence>
<evidence type="ECO:0000259" key="9">
    <source>
        <dbReference type="PROSITE" id="PS51296"/>
    </source>
</evidence>
<sequence>MYRDPDVYTLEQEKIFQGPVWNYLALEAEIPNVGDFRTIEVGDIPVIVNRARDGKVHAFVNRCAHRGATVQRLIHGNAKSHVCCYHHWGYNLEGNLVGVPFARGVEGKGGLPEDFDKKEHCLRKMRVETLNGVIFGTFAQALEPLEEFLDTTFVNQLKRLFNRPIKILGYQRQRIHGNWKLYTDNLRDPNHGGLLHMFQITFGIARLNQTGGAMVDKKARHNMSWAAQDMGKNNSDAEYSTPRENNNLTLKDGSLLQYRKEFPDAYNLTIASIFPNCIFQQIGNTLAVRQIRTKSVGEFEIFWTFYGYTDDDTSMDQHRLRLSNLVGPGGLVSMEDGEAIEIVHRAIAADEDKHAFVEFGGRGPVGDQDNLVTEAPMRGFWMHYCELMGITPGADAHANA</sequence>